<dbReference type="InterPro" id="IPR043185">
    <property type="entry name" value="Net1/Tof2"/>
</dbReference>
<feature type="compositionally biased region" description="Basic and acidic residues" evidence="1">
    <location>
        <begin position="187"/>
        <end position="198"/>
    </location>
</feature>
<feature type="compositionally biased region" description="Basic and acidic residues" evidence="1">
    <location>
        <begin position="207"/>
        <end position="216"/>
    </location>
</feature>
<protein>
    <recommendedName>
        <fullName evidence="2">Nucleolar protein Dnt1-like N-terminal domain-containing protein</fullName>
    </recommendedName>
</protein>
<dbReference type="Pfam" id="PF10407">
    <property type="entry name" value="Cytokin_check_N"/>
    <property type="match status" value="1"/>
</dbReference>
<dbReference type="Proteomes" id="UP000242875">
    <property type="component" value="Unassembled WGS sequence"/>
</dbReference>
<feature type="compositionally biased region" description="Polar residues" evidence="1">
    <location>
        <begin position="430"/>
        <end position="455"/>
    </location>
</feature>
<feature type="compositionally biased region" description="Acidic residues" evidence="1">
    <location>
        <begin position="465"/>
        <end position="479"/>
    </location>
</feature>
<comment type="caution">
    <text evidence="3">The sequence shown here is derived from an EMBL/GenBank/DDBJ whole genome shotgun (WGS) entry which is preliminary data.</text>
</comment>
<feature type="compositionally biased region" description="Acidic residues" evidence="1">
    <location>
        <begin position="313"/>
        <end position="323"/>
    </location>
</feature>
<dbReference type="InterPro" id="IPR018844">
    <property type="entry name" value="Dnt1-like_N"/>
</dbReference>
<organism evidence="3 4">
    <name type="scientific">Bifiguratus adelaidae</name>
    <dbReference type="NCBI Taxonomy" id="1938954"/>
    <lineage>
        <taxon>Eukaryota</taxon>
        <taxon>Fungi</taxon>
        <taxon>Fungi incertae sedis</taxon>
        <taxon>Mucoromycota</taxon>
        <taxon>Mucoromycotina</taxon>
        <taxon>Endogonomycetes</taxon>
        <taxon>Endogonales</taxon>
        <taxon>Endogonales incertae sedis</taxon>
        <taxon>Bifiguratus</taxon>
    </lineage>
</organism>
<feature type="compositionally biased region" description="Basic residues" evidence="1">
    <location>
        <begin position="502"/>
        <end position="511"/>
    </location>
</feature>
<sequence length="520" mass="56737">MRLQVCVSVTEENTAGHEAKDKGRTCLKRFLLLTDGRGHVSNLKKEIEEKWRKLYRHEAPLKTSLLQDADHCDIDDDYQIQDAFEDGATVNVTISQPQRTQLTPPFMYTSKRERDANGDIELIGVTKRTRYGNGNSRLPNTPRYNGVLPPDQINSRTNVYITPERRNDSHIDPVLSGFGTPGNSKRPKNDSDSEHPLEHGNGIQNEIADKHMDEASSRTPSKGTTADKQASKPDLSIVNDKVFENPGQDSDASYLTDDAALSRPNLTSGGSSRAPSPDLPVRKLSTRQEPSTTEDDASADEFEDSASSSTTSEDSDNEDESDGDALRAAGTSSAAFDEFSDLPDSVIPKPPTVVTAHKDEQDKPEQDDEEHEDPGAMNGILSDATAESDDTSDEEERPAQTNKIMNSKYVPVNPPPQHSPSPRTGLSRFPSLSQLAATTTFTRLPSDRSLTSKTTTAEHKRQETVEDDDTTSSSDEDTDGSASSSEDVTAAGKPASKSIKFAQRKRTKKKSGLAALASLF</sequence>
<proteinExistence type="predicted"/>
<keyword evidence="4" id="KW-1185">Reference proteome</keyword>
<feature type="region of interest" description="Disordered" evidence="1">
    <location>
        <begin position="130"/>
        <end position="520"/>
    </location>
</feature>
<feature type="compositionally biased region" description="Polar residues" evidence="1">
    <location>
        <begin position="264"/>
        <end position="274"/>
    </location>
</feature>
<feature type="compositionally biased region" description="Polar residues" evidence="1">
    <location>
        <begin position="217"/>
        <end position="228"/>
    </location>
</feature>
<evidence type="ECO:0000256" key="1">
    <source>
        <dbReference type="SAM" id="MobiDB-lite"/>
    </source>
</evidence>
<gene>
    <name evidence="3" type="ORF">BZG36_01823</name>
</gene>
<feature type="compositionally biased region" description="Acidic residues" evidence="1">
    <location>
        <begin position="386"/>
        <end position="396"/>
    </location>
</feature>
<dbReference type="EMBL" id="MVBO01000031">
    <property type="protein sequence ID" value="OZJ04730.1"/>
    <property type="molecule type" value="Genomic_DNA"/>
</dbReference>
<evidence type="ECO:0000259" key="2">
    <source>
        <dbReference type="Pfam" id="PF10407"/>
    </source>
</evidence>
<evidence type="ECO:0000313" key="3">
    <source>
        <dbReference type="EMBL" id="OZJ04730.1"/>
    </source>
</evidence>
<evidence type="ECO:0000313" key="4">
    <source>
        <dbReference type="Proteomes" id="UP000242875"/>
    </source>
</evidence>
<dbReference type="PANTHER" id="PTHR28196">
    <property type="entry name" value="NUCLEOLAR PROTEIN NET1-RELATED"/>
    <property type="match status" value="1"/>
</dbReference>
<dbReference type="OrthoDB" id="6365676at2759"/>
<dbReference type="GO" id="GO:0000183">
    <property type="term" value="P:rDNA heterochromatin formation"/>
    <property type="evidence" value="ECO:0007669"/>
    <property type="project" value="InterPro"/>
</dbReference>
<dbReference type="AlphaFoldDB" id="A0A261Y297"/>
<dbReference type="PANTHER" id="PTHR28196:SF1">
    <property type="entry name" value="NUCLEOLAR PROTEIN NET1-RELATED"/>
    <property type="match status" value="1"/>
</dbReference>
<name>A0A261Y297_9FUNG</name>
<accession>A0A261Y297</accession>
<reference evidence="3 4" key="1">
    <citation type="journal article" date="2017" name="Mycologia">
        <title>Bifiguratus adelaidae, gen. et sp. nov., a new member of Mucoromycotina in endophytic and soil-dwelling habitats.</title>
        <authorList>
            <person name="Torres-Cruz T.J."/>
            <person name="Billingsley Tobias T.L."/>
            <person name="Almatruk M."/>
            <person name="Hesse C."/>
            <person name="Kuske C.R."/>
            <person name="Desiro A."/>
            <person name="Benucci G.M."/>
            <person name="Bonito G."/>
            <person name="Stajich J.E."/>
            <person name="Dunlap C."/>
            <person name="Arnold A.E."/>
            <person name="Porras-Alfaro A."/>
        </authorList>
    </citation>
    <scope>NUCLEOTIDE SEQUENCE [LARGE SCALE GENOMIC DNA]</scope>
    <source>
        <strain evidence="3 4">AZ0501</strain>
    </source>
</reference>
<feature type="compositionally biased region" description="Polar residues" evidence="1">
    <location>
        <begin position="132"/>
        <end position="143"/>
    </location>
</feature>
<feature type="compositionally biased region" description="Acidic residues" evidence="1">
    <location>
        <begin position="292"/>
        <end position="304"/>
    </location>
</feature>
<feature type="domain" description="Nucleolar protein Dnt1-like N-terminal" evidence="2">
    <location>
        <begin position="28"/>
        <end position="95"/>
    </location>
</feature>